<dbReference type="InterPro" id="IPR005720">
    <property type="entry name" value="Dihydroorotate_DH_cat"/>
</dbReference>
<dbReference type="PIRSF" id="PIRSF000164">
    <property type="entry name" value="DHO_oxidase"/>
    <property type="match status" value="1"/>
</dbReference>
<keyword evidence="10" id="KW-0665">Pyrimidine biosynthesis</keyword>
<evidence type="ECO:0000256" key="13">
    <source>
        <dbReference type="ARBA" id="ARBA00048639"/>
    </source>
</evidence>
<dbReference type="GO" id="GO:0005737">
    <property type="term" value="C:cytoplasm"/>
    <property type="evidence" value="ECO:0007669"/>
    <property type="project" value="InterPro"/>
</dbReference>
<dbReference type="NCBIfam" id="NF003652">
    <property type="entry name" value="PRK05286.2-5"/>
    <property type="match status" value="1"/>
</dbReference>
<comment type="catalytic activity">
    <reaction evidence="13">
        <text>(S)-dihydroorotate + a quinone = orotate + a quinol</text>
        <dbReference type="Rhea" id="RHEA:30187"/>
        <dbReference type="ChEBI" id="CHEBI:24646"/>
        <dbReference type="ChEBI" id="CHEBI:30839"/>
        <dbReference type="ChEBI" id="CHEBI:30864"/>
        <dbReference type="ChEBI" id="CHEBI:132124"/>
        <dbReference type="EC" id="1.3.5.2"/>
    </reaction>
</comment>
<dbReference type="STRING" id="634430.SAMN04488241_10639"/>
<dbReference type="Pfam" id="PF01180">
    <property type="entry name" value="DHO_dh"/>
    <property type="match status" value="1"/>
</dbReference>
<name>A0A1I5SPH5_9SPHN</name>
<dbReference type="InterPro" id="IPR050074">
    <property type="entry name" value="DHO_dehydrogenase"/>
</dbReference>
<evidence type="ECO:0000256" key="3">
    <source>
        <dbReference type="ARBA" id="ARBA00004370"/>
    </source>
</evidence>
<comment type="subcellular location">
    <subcellularLocation>
        <location evidence="3">Membrane</location>
    </subcellularLocation>
</comment>
<dbReference type="RefSeq" id="WP_093333246.1">
    <property type="nucleotide sequence ID" value="NZ_FOXP01000006.1"/>
</dbReference>
<comment type="pathway">
    <text evidence="4">Pyrimidine metabolism; UMP biosynthesis via de novo pathway; orotate from (S)-dihydroorotate (quinone route): step 1/1.</text>
</comment>
<accession>A0A1I5SPH5</accession>
<evidence type="ECO:0000256" key="14">
    <source>
        <dbReference type="NCBIfam" id="TIGR01036"/>
    </source>
</evidence>
<evidence type="ECO:0000313" key="16">
    <source>
        <dbReference type="EMBL" id="SFP72625.1"/>
    </source>
</evidence>
<evidence type="ECO:0000259" key="15">
    <source>
        <dbReference type="Pfam" id="PF01180"/>
    </source>
</evidence>
<dbReference type="InterPro" id="IPR013785">
    <property type="entry name" value="Aldolase_TIM"/>
</dbReference>
<evidence type="ECO:0000256" key="2">
    <source>
        <dbReference type="ARBA" id="ARBA00003125"/>
    </source>
</evidence>
<evidence type="ECO:0000256" key="5">
    <source>
        <dbReference type="ARBA" id="ARBA00005359"/>
    </source>
</evidence>
<keyword evidence="17" id="KW-1185">Reference proteome</keyword>
<keyword evidence="9" id="KW-0288">FMN</keyword>
<dbReference type="GO" id="GO:0044205">
    <property type="term" value="P:'de novo' UMP biosynthetic process"/>
    <property type="evidence" value="ECO:0007669"/>
    <property type="project" value="UniProtKB-UniPathway"/>
</dbReference>
<dbReference type="GO" id="GO:0006207">
    <property type="term" value="P:'de novo' pyrimidine nucleobase biosynthetic process"/>
    <property type="evidence" value="ECO:0007669"/>
    <property type="project" value="UniProtKB-UniRule"/>
</dbReference>
<dbReference type="AlphaFoldDB" id="A0A1I5SPH5"/>
<dbReference type="Proteomes" id="UP000199586">
    <property type="component" value="Unassembled WGS sequence"/>
</dbReference>
<evidence type="ECO:0000256" key="1">
    <source>
        <dbReference type="ARBA" id="ARBA00001917"/>
    </source>
</evidence>
<evidence type="ECO:0000313" key="17">
    <source>
        <dbReference type="Proteomes" id="UP000199586"/>
    </source>
</evidence>
<dbReference type="PANTHER" id="PTHR48109">
    <property type="entry name" value="DIHYDROOROTATE DEHYDROGENASE (QUINONE), MITOCHONDRIAL-RELATED"/>
    <property type="match status" value="1"/>
</dbReference>
<dbReference type="EC" id="1.3.5.2" evidence="6 14"/>
<evidence type="ECO:0000256" key="10">
    <source>
        <dbReference type="ARBA" id="ARBA00022975"/>
    </source>
</evidence>
<feature type="domain" description="Dihydroorotate dehydrogenase catalytic" evidence="15">
    <location>
        <begin position="44"/>
        <end position="334"/>
    </location>
</feature>
<sequence>MAWYHPALFALDAERAHRLTIDALGGWARVGMPLARSPALYPRLATTVAGVDFANPVGLGAGVDKDGEAIAGFFGLGFGAVEIGTLTPLPQPGNPKPRLFRLVEDRAVVNRYGFNNRGLDAGIERARAAKRPSTKLRTGVLGINVGANKDAADRVADYRAGVAAAAPVGDYVTINISSPNTPGLRDLQSGSALAELLAACAEVKGATPLWLKVAPDLSTAQVDEIARAAIDGGVDALVVGNTTVSRPPLASRHGGETGGLSGAPLAPLARQALAAFRTATAGAVPLVAVGGIGSAEEAYARIRMGASLVQLYTAMVYEGPGLPGRMLRGLDALLARDGFASVGEAVGTG</sequence>
<keyword evidence="11" id="KW-0560">Oxidoreductase</keyword>
<dbReference type="InterPro" id="IPR005719">
    <property type="entry name" value="Dihydroorotate_DH_2"/>
</dbReference>
<evidence type="ECO:0000256" key="8">
    <source>
        <dbReference type="ARBA" id="ARBA00022630"/>
    </source>
</evidence>
<gene>
    <name evidence="16" type="ORF">SAMN04488241_10639</name>
</gene>
<dbReference type="CDD" id="cd04738">
    <property type="entry name" value="DHOD_2_like"/>
    <property type="match status" value="1"/>
</dbReference>
<dbReference type="InterPro" id="IPR001295">
    <property type="entry name" value="Dihydroorotate_DH_CS"/>
</dbReference>
<organism evidence="16 17">
    <name type="scientific">Sphingomonas rubra</name>
    <dbReference type="NCBI Taxonomy" id="634430"/>
    <lineage>
        <taxon>Bacteria</taxon>
        <taxon>Pseudomonadati</taxon>
        <taxon>Pseudomonadota</taxon>
        <taxon>Alphaproteobacteria</taxon>
        <taxon>Sphingomonadales</taxon>
        <taxon>Sphingomonadaceae</taxon>
        <taxon>Sphingomonas</taxon>
    </lineage>
</organism>
<evidence type="ECO:0000256" key="12">
    <source>
        <dbReference type="ARBA" id="ARBA00023136"/>
    </source>
</evidence>
<dbReference type="InterPro" id="IPR012135">
    <property type="entry name" value="Dihydroorotate_DH_1_2"/>
</dbReference>
<proteinExistence type="inferred from homology"/>
<dbReference type="PROSITE" id="PS00912">
    <property type="entry name" value="DHODEHASE_2"/>
    <property type="match status" value="1"/>
</dbReference>
<dbReference type="SUPFAM" id="SSF51395">
    <property type="entry name" value="FMN-linked oxidoreductases"/>
    <property type="match status" value="1"/>
</dbReference>
<dbReference type="NCBIfam" id="TIGR01036">
    <property type="entry name" value="pyrD_sub2"/>
    <property type="match status" value="1"/>
</dbReference>
<comment type="similarity">
    <text evidence="5">Belongs to the dihydroorotate dehydrogenase family. Type 2 subfamily.</text>
</comment>
<dbReference type="Gene3D" id="3.20.20.70">
    <property type="entry name" value="Aldolase class I"/>
    <property type="match status" value="1"/>
</dbReference>
<evidence type="ECO:0000256" key="9">
    <source>
        <dbReference type="ARBA" id="ARBA00022643"/>
    </source>
</evidence>
<dbReference type="OrthoDB" id="9802377at2"/>
<dbReference type="NCBIfam" id="NF003645">
    <property type="entry name" value="PRK05286.1-2"/>
    <property type="match status" value="1"/>
</dbReference>
<dbReference type="GO" id="GO:0106430">
    <property type="term" value="F:dihydroorotate dehydrogenase (quinone) activity"/>
    <property type="evidence" value="ECO:0007669"/>
    <property type="project" value="UniProtKB-EC"/>
</dbReference>
<dbReference type="EMBL" id="FOXP01000006">
    <property type="protein sequence ID" value="SFP72625.1"/>
    <property type="molecule type" value="Genomic_DNA"/>
</dbReference>
<evidence type="ECO:0000256" key="7">
    <source>
        <dbReference type="ARBA" id="ARBA00018366"/>
    </source>
</evidence>
<keyword evidence="8" id="KW-0285">Flavoprotein</keyword>
<evidence type="ECO:0000256" key="4">
    <source>
        <dbReference type="ARBA" id="ARBA00005161"/>
    </source>
</evidence>
<dbReference type="PROSITE" id="PS00911">
    <property type="entry name" value="DHODEHASE_1"/>
    <property type="match status" value="1"/>
</dbReference>
<reference evidence="16 17" key="1">
    <citation type="submission" date="2016-10" db="EMBL/GenBank/DDBJ databases">
        <authorList>
            <person name="de Groot N.N."/>
        </authorList>
    </citation>
    <scope>NUCLEOTIDE SEQUENCE [LARGE SCALE GENOMIC DNA]</scope>
    <source>
        <strain evidence="16 17">CGMCC 1.9113</strain>
    </source>
</reference>
<dbReference type="PANTHER" id="PTHR48109:SF4">
    <property type="entry name" value="DIHYDROOROTATE DEHYDROGENASE (QUINONE), MITOCHONDRIAL"/>
    <property type="match status" value="1"/>
</dbReference>
<protein>
    <recommendedName>
        <fullName evidence="7 14">Dihydroorotate dehydrogenase (quinone)</fullName>
        <ecNumber evidence="6 14">1.3.5.2</ecNumber>
    </recommendedName>
</protein>
<keyword evidence="12" id="KW-0472">Membrane</keyword>
<dbReference type="UniPathway" id="UPA00070">
    <property type="reaction ID" value="UER00946"/>
</dbReference>
<comment type="function">
    <text evidence="2">Catalyzes the conversion of dihydroorotate to orotate with quinone as electron acceptor.</text>
</comment>
<comment type="cofactor">
    <cofactor evidence="1">
        <name>FMN</name>
        <dbReference type="ChEBI" id="CHEBI:58210"/>
    </cofactor>
</comment>
<evidence type="ECO:0000256" key="11">
    <source>
        <dbReference type="ARBA" id="ARBA00023002"/>
    </source>
</evidence>
<dbReference type="GO" id="GO:0016020">
    <property type="term" value="C:membrane"/>
    <property type="evidence" value="ECO:0007669"/>
    <property type="project" value="UniProtKB-SubCell"/>
</dbReference>
<evidence type="ECO:0000256" key="6">
    <source>
        <dbReference type="ARBA" id="ARBA00012791"/>
    </source>
</evidence>